<name>A0ABY7C788_9BASI</name>
<dbReference type="EMBL" id="CP110421">
    <property type="protein sequence ID" value="WAQ81025.1"/>
    <property type="molecule type" value="Genomic_DNA"/>
</dbReference>
<sequence length="177" mass="19469">MPHNYMFQVQSDVVANPPPAPAPNSDTLDAAALLFAGSVFNSQTHNLTSSPPTLQLLGQNLLSMSRIAKRKLEEEDPREPVSPALRKILKDLENKMDDGFKKVDDGLKKLDRRSKRRFGRIEKRLDKIEGILNDQIEHVKDHPYNNLTRLEPSPAPGGSSDASTPSSSLSSAMGSDP</sequence>
<reference evidence="2" key="1">
    <citation type="submission" date="2022-10" db="EMBL/GenBank/DDBJ databases">
        <title>Puccinia triticina Genome sequencing and assembly.</title>
        <authorList>
            <person name="Li C."/>
        </authorList>
    </citation>
    <scope>NUCLEOTIDE SEQUENCE</scope>
    <source>
        <strain evidence="2">Pt15</strain>
    </source>
</reference>
<protein>
    <submittedName>
        <fullName evidence="2">Uncharacterized protein</fullName>
    </submittedName>
</protein>
<accession>A0ABY7C788</accession>
<proteinExistence type="predicted"/>
<feature type="compositionally biased region" description="Low complexity" evidence="1">
    <location>
        <begin position="156"/>
        <end position="177"/>
    </location>
</feature>
<organism evidence="2 3">
    <name type="scientific">Puccinia triticina</name>
    <dbReference type="NCBI Taxonomy" id="208348"/>
    <lineage>
        <taxon>Eukaryota</taxon>
        <taxon>Fungi</taxon>
        <taxon>Dikarya</taxon>
        <taxon>Basidiomycota</taxon>
        <taxon>Pucciniomycotina</taxon>
        <taxon>Pucciniomycetes</taxon>
        <taxon>Pucciniales</taxon>
        <taxon>Pucciniaceae</taxon>
        <taxon>Puccinia</taxon>
    </lineage>
</organism>
<dbReference type="GeneID" id="77806278"/>
<evidence type="ECO:0000313" key="3">
    <source>
        <dbReference type="Proteomes" id="UP001164743"/>
    </source>
</evidence>
<dbReference type="RefSeq" id="XP_053016580.1">
    <property type="nucleotide sequence ID" value="XM_053165383.1"/>
</dbReference>
<feature type="region of interest" description="Disordered" evidence="1">
    <location>
        <begin position="137"/>
        <end position="177"/>
    </location>
</feature>
<evidence type="ECO:0000313" key="2">
    <source>
        <dbReference type="EMBL" id="WAQ81025.1"/>
    </source>
</evidence>
<evidence type="ECO:0000256" key="1">
    <source>
        <dbReference type="SAM" id="MobiDB-lite"/>
    </source>
</evidence>
<dbReference type="Proteomes" id="UP001164743">
    <property type="component" value="Chromosome 1A"/>
</dbReference>
<keyword evidence="3" id="KW-1185">Reference proteome</keyword>
<gene>
    <name evidence="2" type="ORF">PtA15_1A363</name>
</gene>